<keyword evidence="8" id="KW-0998">Cell outer membrane</keyword>
<keyword evidence="11" id="KW-0732">Signal</keyword>
<dbReference type="InterPro" id="IPR028974">
    <property type="entry name" value="TSP_type-3_rpt"/>
</dbReference>
<dbReference type="CDD" id="cd07185">
    <property type="entry name" value="OmpA_C-like"/>
    <property type="match status" value="1"/>
</dbReference>
<keyword evidence="14" id="KW-1185">Reference proteome</keyword>
<evidence type="ECO:0000259" key="12">
    <source>
        <dbReference type="PROSITE" id="PS51123"/>
    </source>
</evidence>
<dbReference type="InterPro" id="IPR036737">
    <property type="entry name" value="OmpA-like_sf"/>
</dbReference>
<evidence type="ECO:0000256" key="6">
    <source>
        <dbReference type="ARBA" id="ARBA00023114"/>
    </source>
</evidence>
<proteinExistence type="predicted"/>
<dbReference type="GO" id="GO:0006811">
    <property type="term" value="P:monoatomic ion transport"/>
    <property type="evidence" value="ECO:0007669"/>
    <property type="project" value="UniProtKB-KW"/>
</dbReference>
<dbReference type="PROSITE" id="PS51123">
    <property type="entry name" value="OMPA_2"/>
    <property type="match status" value="1"/>
</dbReference>
<evidence type="ECO:0000256" key="7">
    <source>
        <dbReference type="ARBA" id="ARBA00023136"/>
    </source>
</evidence>
<evidence type="ECO:0000256" key="9">
    <source>
        <dbReference type="PROSITE-ProRule" id="PRU00473"/>
    </source>
</evidence>
<evidence type="ECO:0000256" key="2">
    <source>
        <dbReference type="ARBA" id="ARBA00022448"/>
    </source>
</evidence>
<keyword evidence="3" id="KW-1134">Transmembrane beta strand</keyword>
<dbReference type="InterPro" id="IPR006665">
    <property type="entry name" value="OmpA-like"/>
</dbReference>
<dbReference type="SUPFAM" id="SSF56925">
    <property type="entry name" value="OMPA-like"/>
    <property type="match status" value="1"/>
</dbReference>
<feature type="domain" description="OmpA-like" evidence="12">
    <location>
        <begin position="263"/>
        <end position="381"/>
    </location>
</feature>
<sequence>MQFKQPLYTCVAGALGLAVSAGAMAQDNVPQDKRFYVAPMVSYGFFDSDTIGGGNDNFGSLNVDNDDSVGASLAIGKPITSWLNLELFGFYFNPDQDLNGQGAGDADLYGFGLDALFFPARDTFPVYGILGAAWGKKDVGFSSINGTNVGDDADADFLDAGVGYMYTLNDYGLKVRAEYRYRYTTVDSADVLGSGYEDARYDDHIVSVGLQVPIGAPPQAPAPAPAPQPVGPQDSDGDGVIDANDQCPGTPRGTEVDARGCPIEKKAPIVLKGVTFEFDSSKLTAQATNRLDNVVDALEASPDVNFRVDGYTDSIGTDRYNLDLSQRRVDSVRSYLMNHGITSSRITGTQGHGESNPVATNETAAGRAQNRRVELNVSNQGGGM</sequence>
<keyword evidence="13" id="KW-0966">Cell projection</keyword>
<dbReference type="Pfam" id="PF00691">
    <property type="entry name" value="OmpA"/>
    <property type="match status" value="1"/>
</dbReference>
<dbReference type="GO" id="GO:0046930">
    <property type="term" value="C:pore complex"/>
    <property type="evidence" value="ECO:0007669"/>
    <property type="project" value="UniProtKB-KW"/>
</dbReference>
<dbReference type="GO" id="GO:0015288">
    <property type="term" value="F:porin activity"/>
    <property type="evidence" value="ECO:0007669"/>
    <property type="project" value="UniProtKB-KW"/>
</dbReference>
<keyword evidence="13" id="KW-0282">Flagellum</keyword>
<evidence type="ECO:0000313" key="13">
    <source>
        <dbReference type="EMBL" id="ROO32780.1"/>
    </source>
</evidence>
<keyword evidence="4" id="KW-0812">Transmembrane</keyword>
<evidence type="ECO:0000256" key="11">
    <source>
        <dbReference type="SAM" id="SignalP"/>
    </source>
</evidence>
<dbReference type="SUPFAM" id="SSF103088">
    <property type="entry name" value="OmpA-like"/>
    <property type="match status" value="1"/>
</dbReference>
<dbReference type="Proteomes" id="UP000285310">
    <property type="component" value="Unassembled WGS sequence"/>
</dbReference>
<evidence type="ECO:0000256" key="8">
    <source>
        <dbReference type="ARBA" id="ARBA00023237"/>
    </source>
</evidence>
<dbReference type="AlphaFoldDB" id="A0A423Q2A3"/>
<evidence type="ECO:0000313" key="14">
    <source>
        <dbReference type="Proteomes" id="UP000285310"/>
    </source>
</evidence>
<dbReference type="Gene3D" id="3.30.1330.60">
    <property type="entry name" value="OmpA-like domain"/>
    <property type="match status" value="1"/>
</dbReference>
<dbReference type="RefSeq" id="WP_123656718.1">
    <property type="nucleotide sequence ID" value="NZ_AYKG01000001.1"/>
</dbReference>
<dbReference type="InterPro" id="IPR006664">
    <property type="entry name" value="OMP_bac"/>
</dbReference>
<dbReference type="GO" id="GO:0005509">
    <property type="term" value="F:calcium ion binding"/>
    <property type="evidence" value="ECO:0007669"/>
    <property type="project" value="InterPro"/>
</dbReference>
<name>A0A423Q2A3_9GAMM</name>
<dbReference type="Gene3D" id="2.40.160.20">
    <property type="match status" value="1"/>
</dbReference>
<comment type="subcellular location">
    <subcellularLocation>
        <location evidence="1">Cell outer membrane</location>
        <topology evidence="1">Multi-pass membrane protein</topology>
    </subcellularLocation>
</comment>
<evidence type="ECO:0000256" key="5">
    <source>
        <dbReference type="ARBA" id="ARBA00023065"/>
    </source>
</evidence>
<dbReference type="InParanoid" id="A0A423Q2A3"/>
<dbReference type="InterPro" id="IPR050330">
    <property type="entry name" value="Bact_OuterMem_StrucFunc"/>
</dbReference>
<feature type="region of interest" description="Disordered" evidence="10">
    <location>
        <begin position="216"/>
        <end position="258"/>
    </location>
</feature>
<reference evidence="13 14" key="1">
    <citation type="submission" date="2013-10" db="EMBL/GenBank/DDBJ databases">
        <title>Salinisphaera japonica YTM-1 Genome Sequencing.</title>
        <authorList>
            <person name="Lai Q."/>
            <person name="Li C."/>
            <person name="Shao Z."/>
        </authorList>
    </citation>
    <scope>NUCLEOTIDE SEQUENCE [LARGE SCALE GENOMIC DNA]</scope>
    <source>
        <strain evidence="13 14">YTM-1</strain>
    </source>
</reference>
<evidence type="ECO:0000256" key="1">
    <source>
        <dbReference type="ARBA" id="ARBA00004571"/>
    </source>
</evidence>
<keyword evidence="13" id="KW-0969">Cilium</keyword>
<keyword evidence="7 9" id="KW-0472">Membrane</keyword>
<protein>
    <submittedName>
        <fullName evidence="13">Flagellar motor protein MotB</fullName>
    </submittedName>
</protein>
<dbReference type="PANTHER" id="PTHR30329">
    <property type="entry name" value="STATOR ELEMENT OF FLAGELLAR MOTOR COMPLEX"/>
    <property type="match status" value="1"/>
</dbReference>
<dbReference type="EMBL" id="AYKG01000001">
    <property type="protein sequence ID" value="ROO32780.1"/>
    <property type="molecule type" value="Genomic_DNA"/>
</dbReference>
<keyword evidence="6" id="KW-0626">Porin</keyword>
<dbReference type="OrthoDB" id="1149075at2"/>
<dbReference type="PRINTS" id="PR01021">
    <property type="entry name" value="OMPADOMAIN"/>
</dbReference>
<dbReference type="GO" id="GO:0009279">
    <property type="term" value="C:cell outer membrane"/>
    <property type="evidence" value="ECO:0007669"/>
    <property type="project" value="UniProtKB-SubCell"/>
</dbReference>
<gene>
    <name evidence="13" type="ORF">SAJA_00645</name>
</gene>
<dbReference type="PANTHER" id="PTHR30329:SF21">
    <property type="entry name" value="LIPOPROTEIN YIAD-RELATED"/>
    <property type="match status" value="1"/>
</dbReference>
<dbReference type="InterPro" id="IPR011250">
    <property type="entry name" value="OMP/PagP_B-barrel"/>
</dbReference>
<feature type="signal peptide" evidence="11">
    <location>
        <begin position="1"/>
        <end position="25"/>
    </location>
</feature>
<keyword evidence="2" id="KW-0813">Transport</keyword>
<evidence type="ECO:0000256" key="10">
    <source>
        <dbReference type="SAM" id="MobiDB-lite"/>
    </source>
</evidence>
<evidence type="ECO:0000256" key="4">
    <source>
        <dbReference type="ARBA" id="ARBA00022692"/>
    </source>
</evidence>
<feature type="chain" id="PRO_5019494080" evidence="11">
    <location>
        <begin position="26"/>
        <end position="384"/>
    </location>
</feature>
<feature type="compositionally biased region" description="Polar residues" evidence="10">
    <location>
        <begin position="345"/>
        <end position="363"/>
    </location>
</feature>
<comment type="caution">
    <text evidence="13">The sequence shown here is derived from an EMBL/GenBank/DDBJ whole genome shotgun (WGS) entry which is preliminary data.</text>
</comment>
<dbReference type="FunCoup" id="A0A423Q2A3">
    <property type="interactions" value="155"/>
</dbReference>
<keyword evidence="5" id="KW-0406">Ion transport</keyword>
<dbReference type="SUPFAM" id="SSF103647">
    <property type="entry name" value="TSP type-3 repeat"/>
    <property type="match status" value="1"/>
</dbReference>
<feature type="region of interest" description="Disordered" evidence="10">
    <location>
        <begin position="345"/>
        <end position="368"/>
    </location>
</feature>
<accession>A0A423Q2A3</accession>
<evidence type="ECO:0000256" key="3">
    <source>
        <dbReference type="ARBA" id="ARBA00022452"/>
    </source>
</evidence>
<organism evidence="13 14">
    <name type="scientific">Salinisphaera japonica YTM-1</name>
    <dbReference type="NCBI Taxonomy" id="1209778"/>
    <lineage>
        <taxon>Bacteria</taxon>
        <taxon>Pseudomonadati</taxon>
        <taxon>Pseudomonadota</taxon>
        <taxon>Gammaproteobacteria</taxon>
        <taxon>Salinisphaerales</taxon>
        <taxon>Salinisphaeraceae</taxon>
        <taxon>Salinisphaera</taxon>
    </lineage>
</organism>
<feature type="compositionally biased region" description="Pro residues" evidence="10">
    <location>
        <begin position="216"/>
        <end position="230"/>
    </location>
</feature>